<dbReference type="Gene3D" id="2.130.10.30">
    <property type="entry name" value="Regulator of chromosome condensation 1/beta-lactamase-inhibitor protein II"/>
    <property type="match status" value="1"/>
</dbReference>
<reference evidence="3 4" key="1">
    <citation type="submission" date="2018-08" db="EMBL/GenBank/DDBJ databases">
        <title>Aphanomyces genome sequencing and annotation.</title>
        <authorList>
            <person name="Minardi D."/>
            <person name="Oidtmann B."/>
            <person name="Van Der Giezen M."/>
            <person name="Studholme D.J."/>
        </authorList>
    </citation>
    <scope>NUCLEOTIDE SEQUENCE [LARGE SCALE GENOMIC DNA]</scope>
    <source>
        <strain evidence="3 4">Sv</strain>
    </source>
</reference>
<feature type="repeat" description="RCC1" evidence="2">
    <location>
        <begin position="254"/>
        <end position="316"/>
    </location>
</feature>
<sequence>MEITLLTSAQYVDDHYKELKRKRPEEKDLDSSVEDKVISCAEVTSAARRLEVALQATSSAINEGTASSELNEKRHLAACLHKLEGMWPVTPLDKKLTLLFTILTQMSTTVGKTRDLAAIDDKSMRARSQASGNYATLLRLVHHLPRMLMDLPPLALSPEQRLLTNDKSIFDELVTTVQHVIPQTKEDQEAVLATLVGLSIKRGRLLHILSVVRLLLQADPTLPMQLALPFLHELAEAKAQETENGAPDERLHAGYLMSFGKGDHGKLGHGTCTHVTCADNKCTENKPVPTMLEASRDMMFIKIDSLSTHSVAVTVAGELYTWGNGEKFRLGHGDATKEYVPRLVEAFRDKVTQPSFDHSLAVTGDGSVYSWGSGSNGKLGHGDEDNRDVPTKIQGLNGKTILDVKAGCEHTTAITTNGEMYTWGHSDSGRLGHGDNITRKSPCFVEAFAWQGYRPVSIAVGDKYNLVLVQPVAEKPPTSSSNNNQGLLVATPPNPKTLVEAALLDESVPLTAASLAAHIMTHVDRLGRACMPQDNVQLLEKLRHVYLHPTSTPPAMAYAVDVSNETFLTLVEIITTTLAKGLDPVESKQSSKTTNQLSTDLLVTSLRLVQVNLYRLLTCPKLAPPVVHKLFVLLRELATLPVADDTQEISQCAADALKDYVMVDLMARLFSKTHTCDVAASEASAWDKDSLTYMDLMALMARLVKQCADIDNNDPRLQLQLKLVAVLQSHLFAAWNPSMYCTRCISRVLGSYLEGLLGEGLSLLRKVHKGLLKGNDVSQLRPSFFHVLVPLAIECIQVTTPLRSNMALAKTLLPLLLPMLKLVDEITYKMSEDSKANNQALPIDIAWITEPTAPATVSLPQLVTALSRQHFDIVPSTTRGTPLKIIGLSILHDSLCKLTSSSAKCELLRAFIEPLECGGDMGGCLTLTVNAWQEPKVEFLRNAVLEQDMHTQYGVSYHSKLSKAFENLYIRLAKIVASPESSLLLKKRALNLWGVTFHDAPSVLRHTGILHTLGELLQHEAAHVALVASPPLDILDDAISSSTHGVPSSSCLAPRLRPVEKLVYMATSRHNIHQACWHVFSWLCKQFMANEQFMANSYDSAMSSDLRPSASAKAVVCASPRKRLTLPPKLIVSTMEESFDHMVLVLLQEAAKIKDALTGWNHHATELTRCVNTSHVLLLADPHVVSSAPTIFTTTSSKEERAHDPRGWTVCMWIHVDEIGAVPVVLVANGDAPLVTLEHHGYIGVTWNDSMIKVVSTGALKRRGWTHVACNLLPDKAELYLNGVLDTIQVGQHYRVVMHPTFTVGGLCGDQSTNQPEHHSSSHILLDDVTVHYTPLNPQQIGSLAAAGSLLFRIKQRQLLDQHCTSLLSLLAWLATVKAPRLFDRDGGGVVTWLGLDGPLKAKSSSMLRTARSSLVDSFVALFRALLLSPTWTPELLSKFAGHSPETILVKMGDTMHGLLEWVLQHPLSIDGHGTTFMQDMDEDIQIAIYMHIRASLLRLAMAQTLHPSVARSMLSHESVVSELLAVAVRPVQSSLEDVFGNELDVVSKLDNVQGLVDWIADDNNSNMTESVTKKRAILDTVATILFERLPYVRGADVTPWWVVSAAQSLHVLGGEVEVDEYCVKGLLHFPTVKLNGVSVTAGSGMWYYEVVLLSDGLMQ</sequence>
<dbReference type="PRINTS" id="PR00633">
    <property type="entry name" value="RCCNDNSATION"/>
</dbReference>
<dbReference type="PROSITE" id="PS50012">
    <property type="entry name" value="RCC1_3"/>
    <property type="match status" value="4"/>
</dbReference>
<gene>
    <name evidence="3" type="ORF">DYB35_008470</name>
</gene>
<dbReference type="Pfam" id="PF00415">
    <property type="entry name" value="RCC1"/>
    <property type="match status" value="3"/>
</dbReference>
<accession>A0A418D2F1</accession>
<dbReference type="InterPro" id="IPR051625">
    <property type="entry name" value="Signaling_Regulatory_Domain"/>
</dbReference>
<dbReference type="VEuPathDB" id="FungiDB:H257_02112"/>
<dbReference type="InterPro" id="IPR013320">
    <property type="entry name" value="ConA-like_dom_sf"/>
</dbReference>
<organism evidence="3 4">
    <name type="scientific">Aphanomyces astaci</name>
    <name type="common">Crayfish plague agent</name>
    <dbReference type="NCBI Taxonomy" id="112090"/>
    <lineage>
        <taxon>Eukaryota</taxon>
        <taxon>Sar</taxon>
        <taxon>Stramenopiles</taxon>
        <taxon>Oomycota</taxon>
        <taxon>Saprolegniomycetes</taxon>
        <taxon>Saprolegniales</taxon>
        <taxon>Verrucalvaceae</taxon>
        <taxon>Aphanomyces</taxon>
    </lineage>
</organism>
<feature type="non-terminal residue" evidence="3">
    <location>
        <position position="1660"/>
    </location>
</feature>
<dbReference type="Gene3D" id="2.60.120.200">
    <property type="match status" value="1"/>
</dbReference>
<dbReference type="SUPFAM" id="SSF50985">
    <property type="entry name" value="RCC1/BLIP-II"/>
    <property type="match status" value="1"/>
</dbReference>
<feature type="repeat" description="RCC1" evidence="2">
    <location>
        <begin position="317"/>
        <end position="365"/>
    </location>
</feature>
<keyword evidence="1" id="KW-0677">Repeat</keyword>
<dbReference type="Proteomes" id="UP000285712">
    <property type="component" value="Unassembled WGS sequence"/>
</dbReference>
<name>A0A418D2F1_APHAT</name>
<proteinExistence type="predicted"/>
<dbReference type="SUPFAM" id="SSF49899">
    <property type="entry name" value="Concanavalin A-like lectins/glucanases"/>
    <property type="match status" value="1"/>
</dbReference>
<evidence type="ECO:0000256" key="2">
    <source>
        <dbReference type="PROSITE-ProRule" id="PRU00235"/>
    </source>
</evidence>
<dbReference type="PANTHER" id="PTHR22872">
    <property type="entry name" value="BTK-BINDING PROTEIN-RELATED"/>
    <property type="match status" value="1"/>
</dbReference>
<evidence type="ECO:0000313" key="4">
    <source>
        <dbReference type="Proteomes" id="UP000285712"/>
    </source>
</evidence>
<feature type="repeat" description="RCC1" evidence="2">
    <location>
        <begin position="418"/>
        <end position="471"/>
    </location>
</feature>
<evidence type="ECO:0000313" key="3">
    <source>
        <dbReference type="EMBL" id="RHY88676.1"/>
    </source>
</evidence>
<comment type="caution">
    <text evidence="3">The sequence shown here is derived from an EMBL/GenBank/DDBJ whole genome shotgun (WGS) entry which is preliminary data.</text>
</comment>
<dbReference type="InterPro" id="IPR009091">
    <property type="entry name" value="RCC1/BLIP-II"/>
</dbReference>
<protein>
    <submittedName>
        <fullName evidence="3">Uncharacterized protein</fullName>
    </submittedName>
</protein>
<evidence type="ECO:0000256" key="1">
    <source>
        <dbReference type="ARBA" id="ARBA00022737"/>
    </source>
</evidence>
<feature type="repeat" description="RCC1" evidence="2">
    <location>
        <begin position="366"/>
        <end position="417"/>
    </location>
</feature>
<dbReference type="Pfam" id="PF13385">
    <property type="entry name" value="Laminin_G_3"/>
    <property type="match status" value="1"/>
</dbReference>
<dbReference type="EMBL" id="QUTG01004278">
    <property type="protein sequence ID" value="RHY88676.1"/>
    <property type="molecule type" value="Genomic_DNA"/>
</dbReference>
<dbReference type="PANTHER" id="PTHR22872:SF2">
    <property type="entry name" value="INHIBITOR OF BRUTON TYROSINE KINASE"/>
    <property type="match status" value="1"/>
</dbReference>
<dbReference type="InterPro" id="IPR000408">
    <property type="entry name" value="Reg_chr_condens"/>
</dbReference>